<keyword evidence="2" id="KW-1185">Reference proteome</keyword>
<dbReference type="RefSeq" id="XP_022660093.1">
    <property type="nucleotide sequence ID" value="XM_022804358.1"/>
</dbReference>
<dbReference type="GeneID" id="111249895"/>
<dbReference type="Proteomes" id="UP000594260">
    <property type="component" value="Unplaced"/>
</dbReference>
<sequence>MESRFDVLAVVANVSATVPPPARYNGKLMNSIWGLYNMHASHAFQKNIELAPGVAHPSVTQNGSRSARRITTKSSYFGNTCRGLRLLRSIVINRKYQAGPSESSLSGTSVPES</sequence>
<dbReference type="EnsemblMetazoa" id="XM_022802854">
    <property type="protein sequence ID" value="XP_022658589"/>
    <property type="gene ID" value="LOC111249246"/>
</dbReference>
<dbReference type="RefSeq" id="XP_022658589.1">
    <property type="nucleotide sequence ID" value="XM_022802854.1"/>
</dbReference>
<dbReference type="GeneID" id="111249246"/>
<accession>A0A7M7JZ50</accession>
<name>A0A7M7JZ50_VARDE</name>
<organism evidence="1 2">
    <name type="scientific">Varroa destructor</name>
    <name type="common">Honeybee mite</name>
    <dbReference type="NCBI Taxonomy" id="109461"/>
    <lineage>
        <taxon>Eukaryota</taxon>
        <taxon>Metazoa</taxon>
        <taxon>Ecdysozoa</taxon>
        <taxon>Arthropoda</taxon>
        <taxon>Chelicerata</taxon>
        <taxon>Arachnida</taxon>
        <taxon>Acari</taxon>
        <taxon>Parasitiformes</taxon>
        <taxon>Mesostigmata</taxon>
        <taxon>Gamasina</taxon>
        <taxon>Dermanyssoidea</taxon>
        <taxon>Varroidae</taxon>
        <taxon>Varroa</taxon>
    </lineage>
</organism>
<dbReference type="EnsemblMetazoa" id="XM_022804358">
    <property type="protein sequence ID" value="XP_022660093"/>
    <property type="gene ID" value="LOC111249895"/>
</dbReference>
<dbReference type="AlphaFoldDB" id="A0A7M7JZ50"/>
<reference evidence="1" key="1">
    <citation type="submission" date="2021-01" db="UniProtKB">
        <authorList>
            <consortium name="EnsemblMetazoa"/>
        </authorList>
    </citation>
    <scope>IDENTIFICATION</scope>
</reference>
<evidence type="ECO:0000313" key="1">
    <source>
        <dbReference type="EnsemblMetazoa" id="XP_022658589"/>
    </source>
</evidence>
<proteinExistence type="predicted"/>
<protein>
    <submittedName>
        <fullName evidence="1">Uncharacterized protein</fullName>
    </submittedName>
</protein>
<evidence type="ECO:0000313" key="2">
    <source>
        <dbReference type="Proteomes" id="UP000594260"/>
    </source>
</evidence>